<protein>
    <submittedName>
        <fullName evidence="3">Uncharacterized protein</fullName>
    </submittedName>
</protein>
<organism evidence="2 3">
    <name type="scientific">Heterorhabditis bacteriophora</name>
    <name type="common">Entomopathogenic nematode worm</name>
    <dbReference type="NCBI Taxonomy" id="37862"/>
    <lineage>
        <taxon>Eukaryota</taxon>
        <taxon>Metazoa</taxon>
        <taxon>Ecdysozoa</taxon>
        <taxon>Nematoda</taxon>
        <taxon>Chromadorea</taxon>
        <taxon>Rhabditida</taxon>
        <taxon>Rhabditina</taxon>
        <taxon>Rhabditomorpha</taxon>
        <taxon>Strongyloidea</taxon>
        <taxon>Heterorhabditidae</taxon>
        <taxon>Heterorhabditis</taxon>
    </lineage>
</organism>
<proteinExistence type="predicted"/>
<name>A0A1I7WNA2_HETBA</name>
<evidence type="ECO:0000256" key="1">
    <source>
        <dbReference type="SAM" id="Phobius"/>
    </source>
</evidence>
<keyword evidence="1" id="KW-1133">Transmembrane helix</keyword>
<evidence type="ECO:0000313" key="2">
    <source>
        <dbReference type="Proteomes" id="UP000095283"/>
    </source>
</evidence>
<accession>A0A1I7WNA2</accession>
<feature type="transmembrane region" description="Helical" evidence="1">
    <location>
        <begin position="35"/>
        <end position="60"/>
    </location>
</feature>
<keyword evidence="1" id="KW-0812">Transmembrane</keyword>
<reference evidence="3" key="1">
    <citation type="submission" date="2016-11" db="UniProtKB">
        <authorList>
            <consortium name="WormBaseParasite"/>
        </authorList>
    </citation>
    <scope>IDENTIFICATION</scope>
</reference>
<dbReference type="AlphaFoldDB" id="A0A1I7WNA2"/>
<evidence type="ECO:0000313" key="3">
    <source>
        <dbReference type="WBParaSite" id="Hba_06621"/>
    </source>
</evidence>
<keyword evidence="1" id="KW-0472">Membrane</keyword>
<sequence length="61" mass="7451">MEDRFGEINGLIWNIFCIIFVEFEKIRGRKLQNLITLLYIMLIPRYITNTLIRIYILLIYI</sequence>
<keyword evidence="2" id="KW-1185">Reference proteome</keyword>
<feature type="transmembrane region" description="Helical" evidence="1">
    <location>
        <begin position="6"/>
        <end position="23"/>
    </location>
</feature>
<dbReference type="Proteomes" id="UP000095283">
    <property type="component" value="Unplaced"/>
</dbReference>
<dbReference type="WBParaSite" id="Hba_06621">
    <property type="protein sequence ID" value="Hba_06621"/>
    <property type="gene ID" value="Hba_06621"/>
</dbReference>